<dbReference type="EMBL" id="FUXA01000020">
    <property type="protein sequence ID" value="SKA03064.1"/>
    <property type="molecule type" value="Genomic_DNA"/>
</dbReference>
<accession>A0A1T4QH86</accession>
<gene>
    <name evidence="1" type="ORF">SAMN02745110_02391</name>
</gene>
<dbReference type="AlphaFoldDB" id="A0A1T4QH86"/>
<evidence type="ECO:0000313" key="1">
    <source>
        <dbReference type="EMBL" id="SKA03064.1"/>
    </source>
</evidence>
<name>A0A1T4QH86_9FIRM</name>
<proteinExistence type="predicted"/>
<keyword evidence="2" id="KW-1185">Reference proteome</keyword>
<protein>
    <submittedName>
        <fullName evidence="1">Uncharacterized protein</fullName>
    </submittedName>
</protein>
<reference evidence="1 2" key="1">
    <citation type="submission" date="2017-02" db="EMBL/GenBank/DDBJ databases">
        <authorList>
            <person name="Peterson S.W."/>
        </authorList>
    </citation>
    <scope>NUCLEOTIDE SEQUENCE [LARGE SCALE GENOMIC DNA]</scope>
    <source>
        <strain evidence="1 2">ATCC 17233</strain>
    </source>
</reference>
<evidence type="ECO:0000313" key="2">
    <source>
        <dbReference type="Proteomes" id="UP000189857"/>
    </source>
</evidence>
<dbReference type="Proteomes" id="UP000189857">
    <property type="component" value="Unassembled WGS sequence"/>
</dbReference>
<sequence length="75" mass="8958">MRKIQYKRLDTDCFNAHSLDSFVRHQTVTECWRKVDRYIYYTFFLEKIITPINERSCAINTRTIIISSVPLSVVI</sequence>
<organism evidence="1 2">
    <name type="scientific">Eubacterium ruminantium</name>
    <dbReference type="NCBI Taxonomy" id="42322"/>
    <lineage>
        <taxon>Bacteria</taxon>
        <taxon>Bacillati</taxon>
        <taxon>Bacillota</taxon>
        <taxon>Clostridia</taxon>
        <taxon>Eubacteriales</taxon>
        <taxon>Eubacteriaceae</taxon>
        <taxon>Eubacterium</taxon>
    </lineage>
</organism>